<reference evidence="3" key="3">
    <citation type="submission" date="2015-02" db="EMBL/GenBank/DDBJ databases">
        <title>Genome analysis of three genomes within the thermophilic hydrogenogenic bacterial species Caldanaerobacter subterraneus.</title>
        <authorList>
            <person name="Sant'Anna F.H."/>
            <person name="Lebedinsky A."/>
            <person name="Sokolova T."/>
            <person name="Robb F.T."/>
            <person name="Gonzalez J.M."/>
        </authorList>
    </citation>
    <scope>NUCLEOTIDE SEQUENCE [LARGE SCALE GENOMIC DNA]</scope>
    <source>
        <strain evidence="3">DSM 12653</strain>
    </source>
</reference>
<dbReference type="EMBL" id="ABXP02000106">
    <property type="protein sequence ID" value="KKC29071.1"/>
    <property type="molecule type" value="Genomic_DNA"/>
</dbReference>
<name>A0A0F5PL07_9THEO</name>
<dbReference type="AlphaFoldDB" id="A0A0F5PL07"/>
<proteinExistence type="predicted"/>
<accession>A0A0F5PL07</accession>
<feature type="domain" description="HTH cro/C1-type" evidence="1">
    <location>
        <begin position="19"/>
        <end position="47"/>
    </location>
</feature>
<organism evidence="2 3">
    <name type="scientific">Caldanaerobacter subterraneus subsp. pacificus DSM 12653</name>
    <dbReference type="NCBI Taxonomy" id="391606"/>
    <lineage>
        <taxon>Bacteria</taxon>
        <taxon>Bacillati</taxon>
        <taxon>Bacillota</taxon>
        <taxon>Clostridia</taxon>
        <taxon>Thermoanaerobacterales</taxon>
        <taxon>Thermoanaerobacteraceae</taxon>
        <taxon>Caldanaerobacter</taxon>
    </lineage>
</organism>
<evidence type="ECO:0000313" key="2">
    <source>
        <dbReference type="EMBL" id="KKC29071.1"/>
    </source>
</evidence>
<dbReference type="Pfam" id="PF01381">
    <property type="entry name" value="HTH_3"/>
    <property type="match status" value="1"/>
</dbReference>
<evidence type="ECO:0000313" key="3">
    <source>
        <dbReference type="Proteomes" id="UP000010146"/>
    </source>
</evidence>
<dbReference type="GO" id="GO:0003677">
    <property type="term" value="F:DNA binding"/>
    <property type="evidence" value="ECO:0007669"/>
    <property type="project" value="InterPro"/>
</dbReference>
<dbReference type="RefSeq" id="WP_011026259.1">
    <property type="nucleotide sequence ID" value="NZ_ABXP02000106.1"/>
</dbReference>
<dbReference type="Proteomes" id="UP000010146">
    <property type="component" value="Unassembled WGS sequence"/>
</dbReference>
<reference evidence="2 3" key="2">
    <citation type="journal article" date="2015" name="BMC Genomics">
        <title>Analysis of three genomes within the thermophilic bacterial species Caldanaerobacter subterraneus with a focus on carbon monoxide dehydrogenase evolution and hydrolase diversity.</title>
        <authorList>
            <person name="Sant'Anna F.H."/>
            <person name="Lebedinsky A.V."/>
            <person name="Sokolova T.G."/>
            <person name="Robb F.T."/>
            <person name="Gonzalez J.M."/>
        </authorList>
    </citation>
    <scope>NUCLEOTIDE SEQUENCE [LARGE SCALE GENOMIC DNA]</scope>
    <source>
        <strain evidence="2 3">DSM 12653</strain>
    </source>
</reference>
<dbReference type="InterPro" id="IPR001387">
    <property type="entry name" value="Cro/C1-type_HTH"/>
</dbReference>
<dbReference type="SUPFAM" id="SSF47413">
    <property type="entry name" value="lambda repressor-like DNA-binding domains"/>
    <property type="match status" value="1"/>
</dbReference>
<protein>
    <recommendedName>
        <fullName evidence="1">HTH cro/C1-type domain-containing protein</fullName>
    </recommendedName>
</protein>
<dbReference type="InterPro" id="IPR010982">
    <property type="entry name" value="Lambda_DNA-bd_dom_sf"/>
</dbReference>
<dbReference type="PROSITE" id="PS50943">
    <property type="entry name" value="HTH_CROC1"/>
    <property type="match status" value="1"/>
</dbReference>
<comment type="caution">
    <text evidence="2">The sequence shown here is derived from an EMBL/GenBank/DDBJ whole genome shotgun (WGS) entry which is preliminary data.</text>
</comment>
<evidence type="ECO:0000259" key="1">
    <source>
        <dbReference type="PROSITE" id="PS50943"/>
    </source>
</evidence>
<dbReference type="Gene3D" id="1.10.260.40">
    <property type="entry name" value="lambda repressor-like DNA-binding domains"/>
    <property type="match status" value="1"/>
</dbReference>
<sequence>MKKRKLTEFGKLVNDRLAELNMTQKELSQLIGTSEPYLSMILRGARSGKKYKEKIKKILKL</sequence>
<dbReference type="CDD" id="cd00093">
    <property type="entry name" value="HTH_XRE"/>
    <property type="match status" value="1"/>
</dbReference>
<reference evidence="2 3" key="1">
    <citation type="submission" date="2008-07" db="EMBL/GenBank/DDBJ databases">
        <authorList>
            <person name="Gonzalez J."/>
            <person name="Sokolova T."/>
            <person name="Ferriera S."/>
            <person name="Johnson J."/>
            <person name="Kravitz S."/>
            <person name="Beeson K."/>
            <person name="Sutton G."/>
            <person name="Rogers Y.-H."/>
            <person name="Friedman R."/>
            <person name="Frazier M."/>
            <person name="Venter J.C."/>
        </authorList>
    </citation>
    <scope>NUCLEOTIDE SEQUENCE [LARGE SCALE GENOMIC DNA]</scope>
    <source>
        <strain evidence="2 3">DSM 12653</strain>
    </source>
</reference>
<gene>
    <name evidence="2" type="ORF">CDSM653_01922</name>
</gene>